<name>A0AA49GE81_9BACT</name>
<evidence type="ECO:0000256" key="1">
    <source>
        <dbReference type="ARBA" id="ARBA00008791"/>
    </source>
</evidence>
<dbReference type="Pfam" id="PF00582">
    <property type="entry name" value="Usp"/>
    <property type="match status" value="1"/>
</dbReference>
<dbReference type="InterPro" id="IPR014729">
    <property type="entry name" value="Rossmann-like_a/b/a_fold"/>
</dbReference>
<dbReference type="EMBL" id="CP129971">
    <property type="protein sequence ID" value="WKK77003.2"/>
    <property type="molecule type" value="Genomic_DNA"/>
</dbReference>
<dbReference type="AlphaFoldDB" id="A0AA49GE81"/>
<accession>A0AA49GE81</accession>
<evidence type="ECO:0000313" key="4">
    <source>
        <dbReference type="Proteomes" id="UP001230496"/>
    </source>
</evidence>
<dbReference type="PRINTS" id="PR01438">
    <property type="entry name" value="UNVRSLSTRESS"/>
</dbReference>
<comment type="similarity">
    <text evidence="1">Belongs to the universal stress protein A family.</text>
</comment>
<dbReference type="InterPro" id="IPR006015">
    <property type="entry name" value="Universal_stress_UspA"/>
</dbReference>
<dbReference type="CDD" id="cd00293">
    <property type="entry name" value="USP-like"/>
    <property type="match status" value="1"/>
</dbReference>
<evidence type="ECO:0000313" key="3">
    <source>
        <dbReference type="EMBL" id="WKK77003.2"/>
    </source>
</evidence>
<keyword evidence="4" id="KW-1185">Reference proteome</keyword>
<dbReference type="PANTHER" id="PTHR46268:SF6">
    <property type="entry name" value="UNIVERSAL STRESS PROTEIN UP12"/>
    <property type="match status" value="1"/>
</dbReference>
<sequence length="278" mass="32018">MKTINKILLLTDFSDVANNAVDYALQIAKKVKAEIEILHLISTPVDWVKLTLDKEKMFPETKAEIGIANSKLTELLKKFTDQGIKATKTIVYNEGTQNISQFIKEDKYELIVMGSHGYKGIKDFVVGSNVTNVIRNTKIPILVVKKPLKRDSFKRIVMSSTFEEKHKPYFQHMIGYATDLDAKMDLLYINTPYHFKETKEIDEMLLLFDKDCPDNMCNKHHVDAFNEERGIQFFMDKSDADLFAIAPERKSNFSHFFSLSLTEAIIHHLQIPVLIFHV</sequence>
<dbReference type="KEGG" id="msaa:QYS49_07160"/>
<dbReference type="PANTHER" id="PTHR46268">
    <property type="entry name" value="STRESS RESPONSE PROTEIN NHAX"/>
    <property type="match status" value="1"/>
</dbReference>
<proteinExistence type="inferred from homology"/>
<feature type="domain" description="UspA" evidence="2">
    <location>
        <begin position="5"/>
        <end position="145"/>
    </location>
</feature>
<dbReference type="SUPFAM" id="SSF52402">
    <property type="entry name" value="Adenine nucleotide alpha hydrolases-like"/>
    <property type="match status" value="2"/>
</dbReference>
<dbReference type="Proteomes" id="UP001230496">
    <property type="component" value="Chromosome"/>
</dbReference>
<reference evidence="3 4" key="1">
    <citation type="submission" date="2023-08" db="EMBL/GenBank/DDBJ databases">
        <title>Comparative genomics and taxonomic characterization of three novel marine species of genus Marivirga.</title>
        <authorList>
            <person name="Muhammad N."/>
            <person name="Kim S.-G."/>
        </authorList>
    </citation>
    <scope>NUCLEOTIDE SEQUENCE [LARGE SCALE GENOMIC DNA]</scope>
    <source>
        <strain evidence="3 4">BDSF4-3</strain>
    </source>
</reference>
<dbReference type="RefSeq" id="WP_308349975.1">
    <property type="nucleotide sequence ID" value="NZ_CP129971.1"/>
</dbReference>
<dbReference type="InterPro" id="IPR006016">
    <property type="entry name" value="UspA"/>
</dbReference>
<organism evidence="3 4">
    <name type="scientific">Marivirga salinarum</name>
    <dbReference type="NCBI Taxonomy" id="3059078"/>
    <lineage>
        <taxon>Bacteria</taxon>
        <taxon>Pseudomonadati</taxon>
        <taxon>Bacteroidota</taxon>
        <taxon>Cytophagia</taxon>
        <taxon>Cytophagales</taxon>
        <taxon>Marivirgaceae</taxon>
        <taxon>Marivirga</taxon>
    </lineage>
</organism>
<dbReference type="Gene3D" id="3.40.50.620">
    <property type="entry name" value="HUPs"/>
    <property type="match status" value="2"/>
</dbReference>
<protein>
    <submittedName>
        <fullName evidence="3">Universal stress protein</fullName>
    </submittedName>
</protein>
<evidence type="ECO:0000259" key="2">
    <source>
        <dbReference type="Pfam" id="PF00582"/>
    </source>
</evidence>
<gene>
    <name evidence="3" type="ORF">QYS49_07160</name>
</gene>